<evidence type="ECO:0000313" key="11">
    <source>
        <dbReference type="EMBL" id="OGZ18577.1"/>
    </source>
</evidence>
<feature type="transmembrane region" description="Helical" evidence="10">
    <location>
        <begin position="68"/>
        <end position="85"/>
    </location>
</feature>
<evidence type="ECO:0000256" key="7">
    <source>
        <dbReference type="ARBA" id="ARBA00022801"/>
    </source>
</evidence>
<comment type="caution">
    <text evidence="11">The sequence shown here is derived from an EMBL/GenBank/DDBJ whole genome shotgun (WGS) entry which is preliminary data.</text>
</comment>
<evidence type="ECO:0000256" key="2">
    <source>
        <dbReference type="ARBA" id="ARBA00009165"/>
    </source>
</evidence>
<sequence>MTYSLYALFGVLPSIIWLMFYLRKDSHPESNRMILKVFFYGMLAALPAIFIEIGALEKLKELNLSSNLLSFLNVFIAVALVEEFLKYLVVREKVLTSSELDEPIDVMLYMIIAALGFAASENILILFSLGSSSALAEIFSVSIFRFVGATFLHTLASGLLGFFLALSIFKTRSRGKIIIAGLISATLLHGFFNFSIIEMKGVFSFLIPALILLCLAVFVTFAFRRLKKIKSVCKIH</sequence>
<evidence type="ECO:0000256" key="3">
    <source>
        <dbReference type="ARBA" id="ARBA00018997"/>
    </source>
</evidence>
<feature type="transmembrane region" description="Helical" evidence="10">
    <location>
        <begin position="203"/>
        <end position="223"/>
    </location>
</feature>
<evidence type="ECO:0000313" key="12">
    <source>
        <dbReference type="Proteomes" id="UP000176755"/>
    </source>
</evidence>
<organism evidence="11 12">
    <name type="scientific">Candidatus Nealsonbacteria bacterium RBG_13_42_11</name>
    <dbReference type="NCBI Taxonomy" id="1801663"/>
    <lineage>
        <taxon>Bacteria</taxon>
        <taxon>Candidatus Nealsoniibacteriota</taxon>
    </lineage>
</organism>
<evidence type="ECO:0000256" key="10">
    <source>
        <dbReference type="SAM" id="Phobius"/>
    </source>
</evidence>
<dbReference type="GO" id="GO:0006508">
    <property type="term" value="P:proteolysis"/>
    <property type="evidence" value="ECO:0007669"/>
    <property type="project" value="UniProtKB-KW"/>
</dbReference>
<evidence type="ECO:0000256" key="8">
    <source>
        <dbReference type="ARBA" id="ARBA00022989"/>
    </source>
</evidence>
<comment type="similarity">
    <text evidence="2">Belongs to the protease PrsW family.</text>
</comment>
<keyword evidence="7" id="KW-0378">Hydrolase</keyword>
<dbReference type="InterPro" id="IPR023596">
    <property type="entry name" value="Peptidase_PrsW_arch/bac"/>
</dbReference>
<feature type="transmembrane region" description="Helical" evidence="10">
    <location>
        <begin position="142"/>
        <end position="165"/>
    </location>
</feature>
<dbReference type="STRING" id="1801663.A2175_01880"/>
<keyword evidence="5" id="KW-0645">Protease</keyword>
<dbReference type="PANTHER" id="PTHR36844:SF1">
    <property type="entry name" value="PROTEASE PRSW"/>
    <property type="match status" value="1"/>
</dbReference>
<dbReference type="InterPro" id="IPR026898">
    <property type="entry name" value="PrsW"/>
</dbReference>
<accession>A0A1G2DYF1</accession>
<keyword evidence="8 10" id="KW-1133">Transmembrane helix</keyword>
<proteinExistence type="inferred from homology"/>
<keyword evidence="4" id="KW-1003">Cell membrane</keyword>
<feature type="transmembrane region" description="Helical" evidence="10">
    <location>
        <begin position="106"/>
        <end position="130"/>
    </location>
</feature>
<evidence type="ECO:0000256" key="6">
    <source>
        <dbReference type="ARBA" id="ARBA00022692"/>
    </source>
</evidence>
<feature type="transmembrane region" description="Helical" evidence="10">
    <location>
        <begin position="177"/>
        <end position="197"/>
    </location>
</feature>
<dbReference type="AlphaFoldDB" id="A0A1G2DYF1"/>
<protein>
    <recommendedName>
        <fullName evidence="3">Protease PrsW</fullName>
    </recommendedName>
</protein>
<reference evidence="11 12" key="1">
    <citation type="journal article" date="2016" name="Nat. Commun.">
        <title>Thousands of microbial genomes shed light on interconnected biogeochemical processes in an aquifer system.</title>
        <authorList>
            <person name="Anantharaman K."/>
            <person name="Brown C.T."/>
            <person name="Hug L.A."/>
            <person name="Sharon I."/>
            <person name="Castelle C.J."/>
            <person name="Probst A.J."/>
            <person name="Thomas B.C."/>
            <person name="Singh A."/>
            <person name="Wilkins M.J."/>
            <person name="Karaoz U."/>
            <person name="Brodie E.L."/>
            <person name="Williams K.H."/>
            <person name="Hubbard S.S."/>
            <person name="Banfield J.F."/>
        </authorList>
    </citation>
    <scope>NUCLEOTIDE SEQUENCE [LARGE SCALE GENOMIC DNA]</scope>
</reference>
<name>A0A1G2DYF1_9BACT</name>
<dbReference type="Pfam" id="PF13367">
    <property type="entry name" value="PrsW-protease"/>
    <property type="match status" value="1"/>
</dbReference>
<feature type="transmembrane region" description="Helical" evidence="10">
    <location>
        <begin position="34"/>
        <end position="56"/>
    </location>
</feature>
<evidence type="ECO:0000256" key="4">
    <source>
        <dbReference type="ARBA" id="ARBA00022475"/>
    </source>
</evidence>
<evidence type="ECO:0000256" key="5">
    <source>
        <dbReference type="ARBA" id="ARBA00022670"/>
    </source>
</evidence>
<dbReference type="GO" id="GO:0008233">
    <property type="term" value="F:peptidase activity"/>
    <property type="evidence" value="ECO:0007669"/>
    <property type="project" value="UniProtKB-KW"/>
</dbReference>
<dbReference type="Proteomes" id="UP000176755">
    <property type="component" value="Unassembled WGS sequence"/>
</dbReference>
<gene>
    <name evidence="11" type="ORF">A2175_01880</name>
</gene>
<evidence type="ECO:0000256" key="9">
    <source>
        <dbReference type="ARBA" id="ARBA00023136"/>
    </source>
</evidence>
<feature type="transmembrane region" description="Helical" evidence="10">
    <location>
        <begin position="6"/>
        <end position="22"/>
    </location>
</feature>
<keyword evidence="6 10" id="KW-0812">Transmembrane</keyword>
<comment type="subcellular location">
    <subcellularLocation>
        <location evidence="1">Cell membrane</location>
        <topology evidence="1">Multi-pass membrane protein</topology>
    </subcellularLocation>
</comment>
<dbReference type="GO" id="GO:0005886">
    <property type="term" value="C:plasma membrane"/>
    <property type="evidence" value="ECO:0007669"/>
    <property type="project" value="UniProtKB-SubCell"/>
</dbReference>
<keyword evidence="9 10" id="KW-0472">Membrane</keyword>
<dbReference type="EMBL" id="MHLY01000011">
    <property type="protein sequence ID" value="OGZ18577.1"/>
    <property type="molecule type" value="Genomic_DNA"/>
</dbReference>
<evidence type="ECO:0000256" key="1">
    <source>
        <dbReference type="ARBA" id="ARBA00004651"/>
    </source>
</evidence>
<dbReference type="PIRSF" id="PIRSF016933">
    <property type="entry name" value="PrsW"/>
    <property type="match status" value="1"/>
</dbReference>
<dbReference type="PANTHER" id="PTHR36844">
    <property type="entry name" value="PROTEASE PRSW"/>
    <property type="match status" value="1"/>
</dbReference>